<dbReference type="GO" id="GO:0004049">
    <property type="term" value="F:anthranilate synthase activity"/>
    <property type="evidence" value="ECO:0007669"/>
    <property type="project" value="TreeGrafter"/>
</dbReference>
<dbReference type="Pfam" id="PF00117">
    <property type="entry name" value="GATase"/>
    <property type="match status" value="1"/>
</dbReference>
<dbReference type="OrthoDB" id="9804920at2"/>
<dbReference type="EMBL" id="QFRJ01000001">
    <property type="protein sequence ID" value="PWH86997.1"/>
    <property type="molecule type" value="Genomic_DNA"/>
</dbReference>
<feature type="domain" description="Glutamine amidotransferase" evidence="2">
    <location>
        <begin position="55"/>
        <end position="186"/>
    </location>
</feature>
<dbReference type="GO" id="GO:0000162">
    <property type="term" value="P:L-tryptophan biosynthetic process"/>
    <property type="evidence" value="ECO:0007669"/>
    <property type="project" value="TreeGrafter"/>
</dbReference>
<reference evidence="3 4" key="2">
    <citation type="submission" date="2018-05" db="EMBL/GenBank/DDBJ databases">
        <authorList>
            <person name="Lanie J.A."/>
            <person name="Ng W.-L."/>
            <person name="Kazmierczak K.M."/>
            <person name="Andrzejewski T.M."/>
            <person name="Davidsen T.M."/>
            <person name="Wayne K.J."/>
            <person name="Tettelin H."/>
            <person name="Glass J.I."/>
            <person name="Rusch D."/>
            <person name="Podicherti R."/>
            <person name="Tsui H.-C.T."/>
            <person name="Winkler M.E."/>
        </authorList>
    </citation>
    <scope>NUCLEOTIDE SEQUENCE [LARGE SCALE GENOMIC DNA]</scope>
    <source>
        <strain evidence="3 4">C305</strain>
    </source>
</reference>
<keyword evidence="4" id="KW-1185">Reference proteome</keyword>
<gene>
    <name evidence="3" type="ORF">DIT68_01700</name>
</gene>
<dbReference type="AlphaFoldDB" id="A0A2U2XGW8"/>
<dbReference type="SUPFAM" id="SSF52317">
    <property type="entry name" value="Class I glutamine amidotransferase-like"/>
    <property type="match status" value="1"/>
</dbReference>
<dbReference type="InterPro" id="IPR050472">
    <property type="entry name" value="Anth_synth/Amidotransfase"/>
</dbReference>
<evidence type="ECO:0000313" key="4">
    <source>
        <dbReference type="Proteomes" id="UP000245370"/>
    </source>
</evidence>
<evidence type="ECO:0000259" key="2">
    <source>
        <dbReference type="Pfam" id="PF00117"/>
    </source>
</evidence>
<keyword evidence="1" id="KW-0315">Glutamine amidotransferase</keyword>
<dbReference type="Gene3D" id="3.40.50.880">
    <property type="match status" value="1"/>
</dbReference>
<evidence type="ECO:0000313" key="3">
    <source>
        <dbReference type="EMBL" id="PWH86997.1"/>
    </source>
</evidence>
<sequence length="203" mass="23488">MIRFGITMRITEANGYEEQRESIASDWCEYMMKAFPKAQFVFIPNLEYSVKQYIQELDVNVLIISGGDDLGLYPRRDRSEIFALEYALENHIPVIGVCRGLQLIHSYFGGQIIEGNAEFVKDHRASKHEIDFKGESKIVNSYHTNEIVEESISAQFEIIARCKADNSVEAIQNESILAMMWHPERDLVFVDWNKELIENFINT</sequence>
<name>A0A2U2XGW8_9FLAO</name>
<dbReference type="GO" id="GO:0005829">
    <property type="term" value="C:cytosol"/>
    <property type="evidence" value="ECO:0007669"/>
    <property type="project" value="TreeGrafter"/>
</dbReference>
<accession>A0A2U2XGW8</accession>
<proteinExistence type="predicted"/>
<dbReference type="PROSITE" id="PS51273">
    <property type="entry name" value="GATASE_TYPE_1"/>
    <property type="match status" value="1"/>
</dbReference>
<dbReference type="RefSeq" id="WP_109358075.1">
    <property type="nucleotide sequence ID" value="NZ_QFRJ01000001.1"/>
</dbReference>
<dbReference type="PANTHER" id="PTHR43418:SF4">
    <property type="entry name" value="MULTIFUNCTIONAL TRYPTOPHAN BIOSYNTHESIS PROTEIN"/>
    <property type="match status" value="1"/>
</dbReference>
<dbReference type="PANTHER" id="PTHR43418">
    <property type="entry name" value="MULTIFUNCTIONAL TRYPTOPHAN BIOSYNTHESIS PROTEIN-RELATED"/>
    <property type="match status" value="1"/>
</dbReference>
<organism evidence="3 4">
    <name type="scientific">Brumimicrobium oceani</name>
    <dbReference type="NCBI Taxonomy" id="2100725"/>
    <lineage>
        <taxon>Bacteria</taxon>
        <taxon>Pseudomonadati</taxon>
        <taxon>Bacteroidota</taxon>
        <taxon>Flavobacteriia</taxon>
        <taxon>Flavobacteriales</taxon>
        <taxon>Crocinitomicaceae</taxon>
        <taxon>Brumimicrobium</taxon>
    </lineage>
</organism>
<protein>
    <recommendedName>
        <fullName evidence="2">Glutamine amidotransferase domain-containing protein</fullName>
    </recommendedName>
</protein>
<comment type="caution">
    <text evidence="3">The sequence shown here is derived from an EMBL/GenBank/DDBJ whole genome shotgun (WGS) entry which is preliminary data.</text>
</comment>
<dbReference type="InterPro" id="IPR029062">
    <property type="entry name" value="Class_I_gatase-like"/>
</dbReference>
<dbReference type="Proteomes" id="UP000245370">
    <property type="component" value="Unassembled WGS sequence"/>
</dbReference>
<dbReference type="InterPro" id="IPR017926">
    <property type="entry name" value="GATASE"/>
</dbReference>
<reference evidence="3 4" key="1">
    <citation type="submission" date="2018-05" db="EMBL/GenBank/DDBJ databases">
        <title>Brumimicrobium oceani sp. nov., isolated from coastal sediment.</title>
        <authorList>
            <person name="Kou Y."/>
        </authorList>
    </citation>
    <scope>NUCLEOTIDE SEQUENCE [LARGE SCALE GENOMIC DNA]</scope>
    <source>
        <strain evidence="3 4">C305</strain>
    </source>
</reference>
<evidence type="ECO:0000256" key="1">
    <source>
        <dbReference type="ARBA" id="ARBA00022962"/>
    </source>
</evidence>